<dbReference type="InterPro" id="IPR045886">
    <property type="entry name" value="ThiF/MoeB/HesA"/>
</dbReference>
<dbReference type="Gene3D" id="3.40.50.720">
    <property type="entry name" value="NAD(P)-binding Rossmann-like Domain"/>
    <property type="match status" value="1"/>
</dbReference>
<dbReference type="OrthoDB" id="9804150at2"/>
<dbReference type="PATRIC" id="fig|883113.3.peg.334"/>
<dbReference type="AlphaFoldDB" id="H3NHJ1"/>
<dbReference type="PANTHER" id="PTHR43267:SF1">
    <property type="entry name" value="TRNA THREONYLCARBAMOYLADENOSINE DEHYDRATASE"/>
    <property type="match status" value="1"/>
</dbReference>
<organism evidence="2 3">
    <name type="scientific">Facklamia languida CCUG 37842</name>
    <dbReference type="NCBI Taxonomy" id="883113"/>
    <lineage>
        <taxon>Bacteria</taxon>
        <taxon>Bacillati</taxon>
        <taxon>Bacillota</taxon>
        <taxon>Bacilli</taxon>
        <taxon>Lactobacillales</taxon>
        <taxon>Aerococcaceae</taxon>
        <taxon>Facklamia</taxon>
    </lineage>
</organism>
<gene>
    <name evidence="2" type="ORF">HMPREF9708_00330</name>
</gene>
<dbReference type="SUPFAM" id="SSF69572">
    <property type="entry name" value="Activating enzymes of the ubiquitin-like proteins"/>
    <property type="match status" value="1"/>
</dbReference>
<sequence length="254" mass="28192">MVASDYDERFSRLHLLLQDEGLDRLQAARVMVLGLGGVGSSCAEALARGGIGHLMLVDRDIIEASNINRQALAFTSTIGRSKTSVMEAMVHAINPECKVMTAQTFLNQENIESVLSGFPRPDYVIDCIDTISPKLMVAQWCMDHKLPLIASMGGGNKLDPSFLKFDLIENTRYCPLSKAIRRECRRRGIGQLEVLYTDEEPVKIDHQASCLKKETLGTMSYFPPIMGQMLAGKVIRRLVGFESYSVRPIPLSRG</sequence>
<proteinExistence type="predicted"/>
<protein>
    <recommendedName>
        <fullName evidence="1">THIF-type NAD/FAD binding fold domain-containing protein</fullName>
    </recommendedName>
</protein>
<comment type="caution">
    <text evidence="2">The sequence shown here is derived from an EMBL/GenBank/DDBJ whole genome shotgun (WGS) entry which is preliminary data.</text>
</comment>
<dbReference type="CDD" id="cd00755">
    <property type="entry name" value="YgdL_like"/>
    <property type="match status" value="1"/>
</dbReference>
<dbReference type="PANTHER" id="PTHR43267">
    <property type="entry name" value="TRNA THREONYLCARBAMOYLADENOSINE DEHYDRATASE"/>
    <property type="match status" value="1"/>
</dbReference>
<dbReference type="GO" id="GO:0061504">
    <property type="term" value="P:cyclic threonylcarbamoyladenosine biosynthetic process"/>
    <property type="evidence" value="ECO:0007669"/>
    <property type="project" value="TreeGrafter"/>
</dbReference>
<evidence type="ECO:0000313" key="2">
    <source>
        <dbReference type="EMBL" id="EHR38246.1"/>
    </source>
</evidence>
<dbReference type="GO" id="GO:0061503">
    <property type="term" value="F:tRNA threonylcarbamoyladenosine dehydratase"/>
    <property type="evidence" value="ECO:0007669"/>
    <property type="project" value="TreeGrafter"/>
</dbReference>
<evidence type="ECO:0000313" key="3">
    <source>
        <dbReference type="Proteomes" id="UP000006190"/>
    </source>
</evidence>
<dbReference type="InterPro" id="IPR035985">
    <property type="entry name" value="Ubiquitin-activating_enz"/>
</dbReference>
<dbReference type="RefSeq" id="WP_006308273.1">
    <property type="nucleotide sequence ID" value="NZ_JH601133.1"/>
</dbReference>
<feature type="domain" description="THIF-type NAD/FAD binding fold" evidence="1">
    <location>
        <begin position="16"/>
        <end position="242"/>
    </location>
</feature>
<name>H3NHJ1_9LACT</name>
<dbReference type="Proteomes" id="UP000006190">
    <property type="component" value="Unassembled WGS sequence"/>
</dbReference>
<dbReference type="InterPro" id="IPR000594">
    <property type="entry name" value="ThiF_NAD_FAD-bd"/>
</dbReference>
<dbReference type="eggNOG" id="COG1179">
    <property type="taxonomic scope" value="Bacteria"/>
</dbReference>
<dbReference type="HOGENOM" id="CLU_013325_4_1_9"/>
<dbReference type="STRING" id="883113.HMPREF9708_00330"/>
<dbReference type="EMBL" id="AGEG01000002">
    <property type="protein sequence ID" value="EHR38246.1"/>
    <property type="molecule type" value="Genomic_DNA"/>
</dbReference>
<accession>H3NHJ1</accession>
<reference evidence="2 3" key="1">
    <citation type="submission" date="2012-01" db="EMBL/GenBank/DDBJ databases">
        <title>The Genome Sequence of Facklamia languida CCUG 37842.</title>
        <authorList>
            <consortium name="The Broad Institute Genome Sequencing Platform"/>
            <person name="Earl A."/>
            <person name="Ward D."/>
            <person name="Feldgarden M."/>
            <person name="Gevers D."/>
            <person name="Huys G."/>
            <person name="Young S.K."/>
            <person name="Zeng Q."/>
            <person name="Gargeya S."/>
            <person name="Fitzgerald M."/>
            <person name="Haas B."/>
            <person name="Abouelleil A."/>
            <person name="Alvarado L."/>
            <person name="Arachchi H.M."/>
            <person name="Berlin A."/>
            <person name="Chapman S.B."/>
            <person name="Gearin G."/>
            <person name="Goldberg J."/>
            <person name="Griggs A."/>
            <person name="Gujja S."/>
            <person name="Hansen M."/>
            <person name="Heiman D."/>
            <person name="Howarth C."/>
            <person name="Larimer J."/>
            <person name="Lui A."/>
            <person name="MacDonald P.J.P."/>
            <person name="McCowen C."/>
            <person name="Montmayeur A."/>
            <person name="Murphy C."/>
            <person name="Neiman D."/>
            <person name="Pearson M."/>
            <person name="Priest M."/>
            <person name="Roberts A."/>
            <person name="Saif S."/>
            <person name="Shea T."/>
            <person name="Sisk P."/>
            <person name="Stolte C."/>
            <person name="Sykes S."/>
            <person name="Wortman J."/>
            <person name="Nusbaum C."/>
            <person name="Birren B."/>
        </authorList>
    </citation>
    <scope>NUCLEOTIDE SEQUENCE [LARGE SCALE GENOMIC DNA]</scope>
    <source>
        <strain evidence="2 3">CCUG 37842</strain>
    </source>
</reference>
<dbReference type="Pfam" id="PF00899">
    <property type="entry name" value="ThiF"/>
    <property type="match status" value="1"/>
</dbReference>
<keyword evidence="3" id="KW-1185">Reference proteome</keyword>
<dbReference type="GO" id="GO:0008641">
    <property type="term" value="F:ubiquitin-like modifier activating enzyme activity"/>
    <property type="evidence" value="ECO:0007669"/>
    <property type="project" value="InterPro"/>
</dbReference>
<evidence type="ECO:0000259" key="1">
    <source>
        <dbReference type="Pfam" id="PF00899"/>
    </source>
</evidence>